<comment type="caution">
    <text evidence="1">The sequence shown here is derived from an EMBL/GenBank/DDBJ whole genome shotgun (WGS) entry which is preliminary data.</text>
</comment>
<dbReference type="Proteomes" id="UP000054705">
    <property type="component" value="Unassembled WGS sequence"/>
</dbReference>
<dbReference type="EMBL" id="LGGS01000042">
    <property type="protein sequence ID" value="KUK83198.1"/>
    <property type="molecule type" value="Genomic_DNA"/>
</dbReference>
<reference evidence="2" key="1">
    <citation type="journal article" date="2015" name="MBio">
        <title>Genome-Resolved Metagenomic Analysis Reveals Roles for Candidate Phyla and Other Microbial Community Members in Biogeochemical Transformations in Oil Reservoirs.</title>
        <authorList>
            <person name="Hu P."/>
            <person name="Tom L."/>
            <person name="Singh A."/>
            <person name="Thomas B.C."/>
            <person name="Baker B.J."/>
            <person name="Piceno Y.M."/>
            <person name="Andersen G.L."/>
            <person name="Banfield J.F."/>
        </authorList>
    </citation>
    <scope>NUCLEOTIDE SEQUENCE [LARGE SCALE GENOMIC DNA]</scope>
</reference>
<accession>A0A101HUE2</accession>
<proteinExistence type="predicted"/>
<dbReference type="InterPro" id="IPR003772">
    <property type="entry name" value="YceD"/>
</dbReference>
<dbReference type="AlphaFoldDB" id="A0A101HUE2"/>
<dbReference type="PANTHER" id="PTHR34374">
    <property type="entry name" value="LARGE RIBOSOMAL RNA SUBUNIT ACCUMULATION PROTEIN YCED HOMOLOG 1, CHLOROPLASTIC"/>
    <property type="match status" value="1"/>
</dbReference>
<name>A0A101HUE2_9FIRM</name>
<evidence type="ECO:0000313" key="1">
    <source>
        <dbReference type="EMBL" id="KUK83198.1"/>
    </source>
</evidence>
<evidence type="ECO:0000313" key="2">
    <source>
        <dbReference type="Proteomes" id="UP000054705"/>
    </source>
</evidence>
<sequence length="168" mass="18682">MLQLDVARLKRMPGDSARYRQYGRMPPFKIQGESVYSTGPVFIDVVIDNTGKHLVVEGRASGKLKLACSRCLEHFDYSFEVPVKEVYTAVPESDAGEAISFAGDLLDLTPEITKSIIMHLPMKALCRGECRGLCPVCGINLNEGQCRCTGSDFDPRLTALKKYFEKNE</sequence>
<protein>
    <submittedName>
        <fullName evidence="1">Putative metal-binding protein</fullName>
    </submittedName>
</protein>
<organism evidence="1 2">
    <name type="scientific">Pelotomaculum thermopropionicum</name>
    <dbReference type="NCBI Taxonomy" id="110500"/>
    <lineage>
        <taxon>Bacteria</taxon>
        <taxon>Bacillati</taxon>
        <taxon>Bacillota</taxon>
        <taxon>Clostridia</taxon>
        <taxon>Eubacteriales</taxon>
        <taxon>Desulfotomaculaceae</taxon>
        <taxon>Pelotomaculum</taxon>
    </lineage>
</organism>
<gene>
    <name evidence="1" type="ORF">XD97_0240</name>
</gene>
<dbReference type="Pfam" id="PF02620">
    <property type="entry name" value="YceD"/>
    <property type="match status" value="1"/>
</dbReference>
<dbReference type="PANTHER" id="PTHR34374:SF1">
    <property type="entry name" value="LARGE RIBOSOMAL RNA SUBUNIT ACCUMULATION PROTEIN YCED HOMOLOG 1, CHLOROPLASTIC"/>
    <property type="match status" value="1"/>
</dbReference>